<feature type="compositionally biased region" description="Gly residues" evidence="1">
    <location>
        <begin position="369"/>
        <end position="379"/>
    </location>
</feature>
<protein>
    <recommendedName>
        <fullName evidence="5">Carbohydrate-binding domain-containing protein</fullName>
    </recommendedName>
</protein>
<evidence type="ECO:0000256" key="2">
    <source>
        <dbReference type="SAM" id="SignalP"/>
    </source>
</evidence>
<dbReference type="AlphaFoldDB" id="R7B5E7"/>
<evidence type="ECO:0000313" key="3">
    <source>
        <dbReference type="EMBL" id="CDD58682.1"/>
    </source>
</evidence>
<name>R7B5E7_9FIRM</name>
<feature type="compositionally biased region" description="Polar residues" evidence="1">
    <location>
        <begin position="385"/>
        <end position="403"/>
    </location>
</feature>
<dbReference type="Proteomes" id="UP000018141">
    <property type="component" value="Unassembled WGS sequence"/>
</dbReference>
<accession>R7B5E7</accession>
<evidence type="ECO:0008006" key="5">
    <source>
        <dbReference type="Google" id="ProtNLM"/>
    </source>
</evidence>
<dbReference type="EMBL" id="CBHH010000059">
    <property type="protein sequence ID" value="CDD58682.1"/>
    <property type="molecule type" value="Genomic_DNA"/>
</dbReference>
<dbReference type="Pfam" id="PF14262">
    <property type="entry name" value="Cthe_2159"/>
    <property type="match status" value="1"/>
</dbReference>
<feature type="region of interest" description="Disordered" evidence="1">
    <location>
        <begin position="348"/>
        <end position="406"/>
    </location>
</feature>
<feature type="chain" id="PRO_5004440516" description="Carbohydrate-binding domain-containing protein" evidence="2">
    <location>
        <begin position="27"/>
        <end position="587"/>
    </location>
</feature>
<reference evidence="3" key="1">
    <citation type="submission" date="2012-11" db="EMBL/GenBank/DDBJ databases">
        <title>Dependencies among metagenomic species, viruses, plasmids and units of genetic variation.</title>
        <authorList>
            <person name="Nielsen H.B."/>
            <person name="Almeida M."/>
            <person name="Juncker A.S."/>
            <person name="Rasmussen S."/>
            <person name="Li J."/>
            <person name="Sunagawa S."/>
            <person name="Plichta D."/>
            <person name="Gautier L."/>
            <person name="Le Chatelier E."/>
            <person name="Peletier E."/>
            <person name="Bonde I."/>
            <person name="Nielsen T."/>
            <person name="Manichanh C."/>
            <person name="Arumugam M."/>
            <person name="Batto J."/>
            <person name="Santos M.B.Q.D."/>
            <person name="Blom N."/>
            <person name="Borruel N."/>
            <person name="Burgdorf K.S."/>
            <person name="Boumezbeur F."/>
            <person name="Casellas F."/>
            <person name="Dore J."/>
            <person name="Guarner F."/>
            <person name="Hansen T."/>
            <person name="Hildebrand F."/>
            <person name="Kaas R.S."/>
            <person name="Kennedy S."/>
            <person name="Kristiansen K."/>
            <person name="Kultima J.R."/>
            <person name="Leonard P."/>
            <person name="Levenez F."/>
            <person name="Lund O."/>
            <person name="Moumen B."/>
            <person name="Le Paslier D."/>
            <person name="Pons N."/>
            <person name="Pedersen O."/>
            <person name="Prifti E."/>
            <person name="Qin J."/>
            <person name="Raes J."/>
            <person name="Tap J."/>
            <person name="Tims S."/>
            <person name="Ussery D.W."/>
            <person name="Yamada T."/>
            <person name="MetaHit consortium"/>
            <person name="Renault P."/>
            <person name="Sicheritz-Ponten T."/>
            <person name="Bork P."/>
            <person name="Wang J."/>
            <person name="Brunak S."/>
            <person name="Ehrlich S.D."/>
        </authorList>
    </citation>
    <scope>NUCLEOTIDE SEQUENCE [LARGE SCALE GENOMIC DNA]</scope>
</reference>
<comment type="caution">
    <text evidence="3">The sequence shown here is derived from an EMBL/GenBank/DDBJ whole genome shotgun (WGS) entry which is preliminary data.</text>
</comment>
<dbReference type="InterPro" id="IPR025584">
    <property type="entry name" value="Cthe_2159"/>
</dbReference>
<evidence type="ECO:0000256" key="1">
    <source>
        <dbReference type="SAM" id="MobiDB-lite"/>
    </source>
</evidence>
<proteinExistence type="predicted"/>
<gene>
    <name evidence="3" type="ORF">BN656_02181</name>
</gene>
<evidence type="ECO:0000313" key="4">
    <source>
        <dbReference type="Proteomes" id="UP000018141"/>
    </source>
</evidence>
<dbReference type="PROSITE" id="PS51257">
    <property type="entry name" value="PROKAR_LIPOPROTEIN"/>
    <property type="match status" value="1"/>
</dbReference>
<keyword evidence="2" id="KW-0732">Signal</keyword>
<organism evidence="3 4">
    <name type="scientific">Bacteroides pectinophilus CAG:437</name>
    <dbReference type="NCBI Taxonomy" id="1263051"/>
    <lineage>
        <taxon>Bacteria</taxon>
        <taxon>Bacillati</taxon>
        <taxon>Bacillota</taxon>
        <taxon>Clostridia</taxon>
        <taxon>Eubacteriales</taxon>
    </lineage>
</organism>
<sequence length="587" mass="58787">MTKLLINKNAAAAVVMSGALVMAALAGCGQTGTAGSSSDVSSNGAYITTAVSENQKNIELTDSNVDINFTDRDKSSEYDESSAVKITLNGSGAVVSGSGVNISGSTVTITSAGTYIISGSLSDGQIVIAASDSDKVQLVLNNAEINCNTSAAVYVKSADKVFVTLPAGTTNSLGGGTEYVQTDDNTVDGVIFSKSDLTLNGTGTLKIDADYRHGIVTKDTLCITGGTYVIDAAKTCLAGKDGIKILDGNFTLTSGSKGLNSGNDDDAKEGSIYIAGGTFTIKSEDDSIHADGSCIIAGGTYTIAAGDDGIHANYDTVITDGSITITDSYEGIEGRRITVSGGTINLTASDDGINAATGGSSDEQRMPGGQKGEFGGFGRQKGADVQSQDGQQPQEMQAPASRSASDDDVYIKITGGTITVNAGGDGIDSNGNLYITGGTVYVAGPTSNGDGALDYEEEASITGGTLIAAGSSGMAQGMGSNSIQCSMLVNLSETIAAGSVISLKDSSGNVLISWTSPKQFSSVVISTAELTQGSTYTLVTGDTQTEVTLSSVATTSGNAGFGGCFGGGFGGAGGRGGNGGSNGGGRW</sequence>
<feature type="signal peptide" evidence="2">
    <location>
        <begin position="1"/>
        <end position="26"/>
    </location>
</feature>